<dbReference type="CDD" id="cd16345">
    <property type="entry name" value="LMWP_ArsC"/>
    <property type="match status" value="1"/>
</dbReference>
<organism evidence="3 4">
    <name type="scientific">Desulfamplus magnetovallimortis</name>
    <dbReference type="NCBI Taxonomy" id="1246637"/>
    <lineage>
        <taxon>Bacteria</taxon>
        <taxon>Pseudomonadati</taxon>
        <taxon>Thermodesulfobacteriota</taxon>
        <taxon>Desulfobacteria</taxon>
        <taxon>Desulfobacterales</taxon>
        <taxon>Desulfobacteraceae</taxon>
        <taxon>Desulfamplus</taxon>
    </lineage>
</organism>
<evidence type="ECO:0000313" key="4">
    <source>
        <dbReference type="Proteomes" id="UP000191931"/>
    </source>
</evidence>
<dbReference type="GO" id="GO:0004725">
    <property type="term" value="F:protein tyrosine phosphatase activity"/>
    <property type="evidence" value="ECO:0007669"/>
    <property type="project" value="UniProtKB-EC"/>
</dbReference>
<gene>
    <name evidence="3" type="primary">arsC</name>
    <name evidence="3" type="ORF">MTBBW1_620004</name>
</gene>
<evidence type="ECO:0000313" key="3">
    <source>
        <dbReference type="EMBL" id="SLM32261.1"/>
    </source>
</evidence>
<dbReference type="InterPro" id="IPR023485">
    <property type="entry name" value="Ptyr_pPase"/>
</dbReference>
<sequence>MEKKIKVLFVCVHNSARSQMAEAFLNELGSEFFFAESAGLEAGTLNPLAVAVMKEEGIDISNNKTKSAFDFFKQGKLYHYVITVCDESSKERCPLFPGITKRIHWSFDDPSSLTGSEEEKLEKTRQIRDHIKAAVEDFIRNVK</sequence>
<proteinExistence type="predicted"/>
<keyword evidence="4" id="KW-1185">Reference proteome</keyword>
<dbReference type="PANTHER" id="PTHR43428:SF1">
    <property type="entry name" value="ARSENATE REDUCTASE"/>
    <property type="match status" value="1"/>
</dbReference>
<dbReference type="SMART" id="SM00226">
    <property type="entry name" value="LMWPc"/>
    <property type="match status" value="1"/>
</dbReference>
<feature type="domain" description="Phosphotyrosine protein phosphatase I" evidence="2">
    <location>
        <begin position="5"/>
        <end position="141"/>
    </location>
</feature>
<keyword evidence="1" id="KW-0059">Arsenical resistance</keyword>
<dbReference type="AlphaFoldDB" id="A0A1W1HID5"/>
<dbReference type="SUPFAM" id="SSF52788">
    <property type="entry name" value="Phosphotyrosine protein phosphatases I"/>
    <property type="match status" value="1"/>
</dbReference>
<dbReference type="RefSeq" id="WP_080801736.1">
    <property type="nucleotide sequence ID" value="NZ_LT828542.1"/>
</dbReference>
<dbReference type="EC" id="1.20.4.-" evidence="3"/>
<dbReference type="Gene3D" id="3.40.50.2300">
    <property type="match status" value="1"/>
</dbReference>
<protein>
    <submittedName>
        <fullName evidence="3">Protein ArsC</fullName>
        <ecNumber evidence="3">1.20.4.-</ecNumber>
        <ecNumber evidence="3">3.1.3.48</ecNumber>
    </submittedName>
</protein>
<dbReference type="EMBL" id="FWEV01000306">
    <property type="protein sequence ID" value="SLM32261.1"/>
    <property type="molecule type" value="Genomic_DNA"/>
</dbReference>
<dbReference type="InterPro" id="IPR036196">
    <property type="entry name" value="Ptyr_pPase_sf"/>
</dbReference>
<dbReference type="GO" id="GO:0016491">
    <property type="term" value="F:oxidoreductase activity"/>
    <property type="evidence" value="ECO:0007669"/>
    <property type="project" value="UniProtKB-KW"/>
</dbReference>
<reference evidence="3 4" key="1">
    <citation type="submission" date="2017-03" db="EMBL/GenBank/DDBJ databases">
        <authorList>
            <person name="Afonso C.L."/>
            <person name="Miller P.J."/>
            <person name="Scott M.A."/>
            <person name="Spackman E."/>
            <person name="Goraichik I."/>
            <person name="Dimitrov K.M."/>
            <person name="Suarez D.L."/>
            <person name="Swayne D.E."/>
        </authorList>
    </citation>
    <scope>NUCLEOTIDE SEQUENCE [LARGE SCALE GENOMIC DNA]</scope>
    <source>
        <strain evidence="3">PRJEB14757</strain>
    </source>
</reference>
<evidence type="ECO:0000256" key="1">
    <source>
        <dbReference type="ARBA" id="ARBA00022849"/>
    </source>
</evidence>
<evidence type="ECO:0000259" key="2">
    <source>
        <dbReference type="SMART" id="SM00226"/>
    </source>
</evidence>
<dbReference type="STRING" id="1246637.MTBBW1_620004"/>
<name>A0A1W1HID5_9BACT</name>
<dbReference type="Pfam" id="PF01451">
    <property type="entry name" value="LMWPc"/>
    <property type="match status" value="1"/>
</dbReference>
<dbReference type="GO" id="GO:0046685">
    <property type="term" value="P:response to arsenic-containing substance"/>
    <property type="evidence" value="ECO:0007669"/>
    <property type="project" value="UniProtKB-KW"/>
</dbReference>
<keyword evidence="3" id="KW-0378">Hydrolase</keyword>
<dbReference type="Proteomes" id="UP000191931">
    <property type="component" value="Unassembled WGS sequence"/>
</dbReference>
<dbReference type="PANTHER" id="PTHR43428">
    <property type="entry name" value="ARSENATE REDUCTASE"/>
    <property type="match status" value="1"/>
</dbReference>
<dbReference type="EC" id="3.1.3.48" evidence="3"/>
<keyword evidence="3" id="KW-0560">Oxidoreductase</keyword>
<accession>A0A1W1HID5</accession>